<keyword evidence="2" id="KW-1185">Reference proteome</keyword>
<evidence type="ECO:0000313" key="2">
    <source>
        <dbReference type="Proteomes" id="UP001162992"/>
    </source>
</evidence>
<sequence length="328" mass="35839">MLVILSLFFALLFDNVARFCVEAQLTVDFYNATCPNVDAIVRHTIETLTNQSNVVPPSTLRLLVHDCFVEGCDGSILISSTSNNTAERDAEDNVSFPQIAFDAIIQVKKAVEAACPGVVSCADILAMVARDAVNLTGGPSWDVAKGRKDGLISQASRVGGRLPGSNFNVTQLIENFAEVNLTAEDMVILSGGHTIGFSHCLQFTDRLYNFTGRINSTDPSMNATFTETLKEACPQFATNQAKVQAFDITTAFSFDNAYYQNLQSGKGLLFSDQVLFSDNRTRTLVEKLANSKEAFFARFVPAMIKMSSIGIKSKTDGEIRQDCTRFNS</sequence>
<name>A0ACC2AV29_DIPCM</name>
<gene>
    <name evidence="1" type="ORF">O6H91_19G048200</name>
</gene>
<accession>A0ACC2AV29</accession>
<reference evidence="2" key="1">
    <citation type="journal article" date="2024" name="Proc. Natl. Acad. Sci. U.S.A.">
        <title>Extraordinary preservation of gene collinearity over three hundred million years revealed in homosporous lycophytes.</title>
        <authorList>
            <person name="Li C."/>
            <person name="Wickell D."/>
            <person name="Kuo L.Y."/>
            <person name="Chen X."/>
            <person name="Nie B."/>
            <person name="Liao X."/>
            <person name="Peng D."/>
            <person name="Ji J."/>
            <person name="Jenkins J."/>
            <person name="Williams M."/>
            <person name="Shu S."/>
            <person name="Plott C."/>
            <person name="Barry K."/>
            <person name="Rajasekar S."/>
            <person name="Grimwood J."/>
            <person name="Han X."/>
            <person name="Sun S."/>
            <person name="Hou Z."/>
            <person name="He W."/>
            <person name="Dai G."/>
            <person name="Sun C."/>
            <person name="Schmutz J."/>
            <person name="Leebens-Mack J.H."/>
            <person name="Li F.W."/>
            <person name="Wang L."/>
        </authorList>
    </citation>
    <scope>NUCLEOTIDE SEQUENCE [LARGE SCALE GENOMIC DNA]</scope>
    <source>
        <strain evidence="2">cv. PW_Plant_1</strain>
    </source>
</reference>
<dbReference type="Proteomes" id="UP001162992">
    <property type="component" value="Chromosome 19"/>
</dbReference>
<evidence type="ECO:0000313" key="1">
    <source>
        <dbReference type="EMBL" id="KAJ7521324.1"/>
    </source>
</evidence>
<proteinExistence type="predicted"/>
<organism evidence="1 2">
    <name type="scientific">Diphasiastrum complanatum</name>
    <name type="common">Issler's clubmoss</name>
    <name type="synonym">Lycopodium complanatum</name>
    <dbReference type="NCBI Taxonomy" id="34168"/>
    <lineage>
        <taxon>Eukaryota</taxon>
        <taxon>Viridiplantae</taxon>
        <taxon>Streptophyta</taxon>
        <taxon>Embryophyta</taxon>
        <taxon>Tracheophyta</taxon>
        <taxon>Lycopodiopsida</taxon>
        <taxon>Lycopodiales</taxon>
        <taxon>Lycopodiaceae</taxon>
        <taxon>Lycopodioideae</taxon>
        <taxon>Diphasiastrum</taxon>
    </lineage>
</organism>
<dbReference type="EMBL" id="CM055110">
    <property type="protein sequence ID" value="KAJ7521324.1"/>
    <property type="molecule type" value="Genomic_DNA"/>
</dbReference>
<protein>
    <submittedName>
        <fullName evidence="1">Uncharacterized protein</fullName>
    </submittedName>
</protein>
<comment type="caution">
    <text evidence="1">The sequence shown here is derived from an EMBL/GenBank/DDBJ whole genome shotgun (WGS) entry which is preliminary data.</text>
</comment>